<reference evidence="2" key="1">
    <citation type="submission" date="2021-02" db="EMBL/GenBank/DDBJ databases">
        <authorList>
            <person name="Nowell W R."/>
        </authorList>
    </citation>
    <scope>NUCLEOTIDE SEQUENCE</scope>
</reference>
<dbReference type="Proteomes" id="UP000681720">
    <property type="component" value="Unassembled WGS sequence"/>
</dbReference>
<gene>
    <name evidence="2" type="ORF">GIL414_LOCUS81488</name>
</gene>
<accession>A0A8S3JAG2</accession>
<feature type="compositionally biased region" description="Basic and acidic residues" evidence="1">
    <location>
        <begin position="1"/>
        <end position="12"/>
    </location>
</feature>
<evidence type="ECO:0000313" key="2">
    <source>
        <dbReference type="EMBL" id="CAF5215719.1"/>
    </source>
</evidence>
<proteinExistence type="predicted"/>
<sequence>MHDFINKLKELPTSDSSASLAVTKETRSQKSTGNANISIQLEHILPIALLKTLETMALNNAANVSHEFVAKSFCANK</sequence>
<evidence type="ECO:0000313" key="3">
    <source>
        <dbReference type="Proteomes" id="UP000681720"/>
    </source>
</evidence>
<name>A0A8S3JAG2_9BILA</name>
<dbReference type="EMBL" id="CAJOBJ010357516">
    <property type="protein sequence ID" value="CAF5215719.1"/>
    <property type="molecule type" value="Genomic_DNA"/>
</dbReference>
<feature type="region of interest" description="Disordered" evidence="1">
    <location>
        <begin position="1"/>
        <end position="33"/>
    </location>
</feature>
<evidence type="ECO:0000256" key="1">
    <source>
        <dbReference type="SAM" id="MobiDB-lite"/>
    </source>
</evidence>
<feature type="non-terminal residue" evidence="2">
    <location>
        <position position="77"/>
    </location>
</feature>
<comment type="caution">
    <text evidence="2">The sequence shown here is derived from an EMBL/GenBank/DDBJ whole genome shotgun (WGS) entry which is preliminary data.</text>
</comment>
<organism evidence="2 3">
    <name type="scientific">Rotaria magnacalcarata</name>
    <dbReference type="NCBI Taxonomy" id="392030"/>
    <lineage>
        <taxon>Eukaryota</taxon>
        <taxon>Metazoa</taxon>
        <taxon>Spiralia</taxon>
        <taxon>Gnathifera</taxon>
        <taxon>Rotifera</taxon>
        <taxon>Eurotatoria</taxon>
        <taxon>Bdelloidea</taxon>
        <taxon>Philodinida</taxon>
        <taxon>Philodinidae</taxon>
        <taxon>Rotaria</taxon>
    </lineage>
</organism>
<dbReference type="AlphaFoldDB" id="A0A8S3JAG2"/>
<protein>
    <submittedName>
        <fullName evidence="2">Uncharacterized protein</fullName>
    </submittedName>
</protein>